<proteinExistence type="predicted"/>
<evidence type="ECO:0000313" key="4">
    <source>
        <dbReference type="Proteomes" id="UP000800094"/>
    </source>
</evidence>
<gene>
    <name evidence="3" type="ORF">BU26DRAFT_569415</name>
</gene>
<dbReference type="InterPro" id="IPR015131">
    <property type="entry name" value="Killer_tox_Kp4"/>
</dbReference>
<dbReference type="AlphaFoldDB" id="A0A6A6I3A7"/>
<feature type="domain" description="Killer toxin Kp4" evidence="2">
    <location>
        <begin position="41"/>
        <end position="152"/>
    </location>
</feature>
<dbReference type="SUPFAM" id="SSF55221">
    <property type="entry name" value="Yeast killer toxins"/>
    <property type="match status" value="1"/>
</dbReference>
<sequence length="162" mass="17471">MKLLAIPLLSALSSALPRDPPHDLSPAGLNALSSNASLFPAPLQGINCKGSHRCRDCGVSLTKLNAILQRLDDDSQNEDGKKIACAVCSHPRHDHWALCVYPQHLGKGWFIDGWLVKRKVQELIDFGCGACGSTPLRVDNNDIKKGSIAVNFREDGCGNALC</sequence>
<dbReference type="RefSeq" id="XP_033679436.1">
    <property type="nucleotide sequence ID" value="XM_033833888.1"/>
</dbReference>
<dbReference type="EMBL" id="ML987203">
    <property type="protein sequence ID" value="KAF2244432.1"/>
    <property type="molecule type" value="Genomic_DNA"/>
</dbReference>
<accession>A0A6A6I3A7</accession>
<evidence type="ECO:0000313" key="3">
    <source>
        <dbReference type="EMBL" id="KAF2244432.1"/>
    </source>
</evidence>
<feature type="signal peptide" evidence="1">
    <location>
        <begin position="1"/>
        <end position="15"/>
    </location>
</feature>
<keyword evidence="1" id="KW-0732">Signal</keyword>
<dbReference type="GO" id="GO:0005576">
    <property type="term" value="C:extracellular region"/>
    <property type="evidence" value="ECO:0007669"/>
    <property type="project" value="InterPro"/>
</dbReference>
<organism evidence="3 4">
    <name type="scientific">Trematosphaeria pertusa</name>
    <dbReference type="NCBI Taxonomy" id="390896"/>
    <lineage>
        <taxon>Eukaryota</taxon>
        <taxon>Fungi</taxon>
        <taxon>Dikarya</taxon>
        <taxon>Ascomycota</taxon>
        <taxon>Pezizomycotina</taxon>
        <taxon>Dothideomycetes</taxon>
        <taxon>Pleosporomycetidae</taxon>
        <taxon>Pleosporales</taxon>
        <taxon>Massarineae</taxon>
        <taxon>Trematosphaeriaceae</taxon>
        <taxon>Trematosphaeria</taxon>
    </lineage>
</organism>
<evidence type="ECO:0000259" key="2">
    <source>
        <dbReference type="Pfam" id="PF09044"/>
    </source>
</evidence>
<dbReference type="OrthoDB" id="4177994at2759"/>
<evidence type="ECO:0000256" key="1">
    <source>
        <dbReference type="SAM" id="SignalP"/>
    </source>
</evidence>
<protein>
    <recommendedName>
        <fullName evidence="2">Killer toxin Kp4 domain-containing protein</fullName>
    </recommendedName>
</protein>
<keyword evidence="4" id="KW-1185">Reference proteome</keyword>
<dbReference type="InterPro" id="IPR011329">
    <property type="entry name" value="Killer_tox_Kp4/SMK"/>
</dbReference>
<name>A0A6A6I3A7_9PLEO</name>
<dbReference type="Gene3D" id="3.30.430.10">
    <property type="entry name" value="Killer Toxin P4, subunit A"/>
    <property type="match status" value="1"/>
</dbReference>
<dbReference type="Proteomes" id="UP000800094">
    <property type="component" value="Unassembled WGS sequence"/>
</dbReference>
<feature type="chain" id="PRO_5025627951" description="Killer toxin Kp4 domain-containing protein" evidence="1">
    <location>
        <begin position="16"/>
        <end position="162"/>
    </location>
</feature>
<dbReference type="Pfam" id="PF09044">
    <property type="entry name" value="Kp4"/>
    <property type="match status" value="1"/>
</dbReference>
<reference evidence="3" key="1">
    <citation type="journal article" date="2020" name="Stud. Mycol.">
        <title>101 Dothideomycetes genomes: a test case for predicting lifestyles and emergence of pathogens.</title>
        <authorList>
            <person name="Haridas S."/>
            <person name="Albert R."/>
            <person name="Binder M."/>
            <person name="Bloem J."/>
            <person name="Labutti K."/>
            <person name="Salamov A."/>
            <person name="Andreopoulos B."/>
            <person name="Baker S."/>
            <person name="Barry K."/>
            <person name="Bills G."/>
            <person name="Bluhm B."/>
            <person name="Cannon C."/>
            <person name="Castanera R."/>
            <person name="Culley D."/>
            <person name="Daum C."/>
            <person name="Ezra D."/>
            <person name="Gonzalez J."/>
            <person name="Henrissat B."/>
            <person name="Kuo A."/>
            <person name="Liang C."/>
            <person name="Lipzen A."/>
            <person name="Lutzoni F."/>
            <person name="Magnuson J."/>
            <person name="Mondo S."/>
            <person name="Nolan M."/>
            <person name="Ohm R."/>
            <person name="Pangilinan J."/>
            <person name="Park H.-J."/>
            <person name="Ramirez L."/>
            <person name="Alfaro M."/>
            <person name="Sun H."/>
            <person name="Tritt A."/>
            <person name="Yoshinaga Y."/>
            <person name="Zwiers L.-H."/>
            <person name="Turgeon B."/>
            <person name="Goodwin S."/>
            <person name="Spatafora J."/>
            <person name="Crous P."/>
            <person name="Grigoriev I."/>
        </authorList>
    </citation>
    <scope>NUCLEOTIDE SEQUENCE</scope>
    <source>
        <strain evidence="3">CBS 122368</strain>
    </source>
</reference>
<dbReference type="GeneID" id="54587218"/>